<gene>
    <name evidence="5" type="ORF">BARVI_10015</name>
</gene>
<dbReference type="Pfam" id="PF12833">
    <property type="entry name" value="HTH_18"/>
    <property type="match status" value="1"/>
</dbReference>
<dbReference type="GO" id="GO:0043565">
    <property type="term" value="F:sequence-specific DNA binding"/>
    <property type="evidence" value="ECO:0007669"/>
    <property type="project" value="InterPro"/>
</dbReference>
<evidence type="ECO:0000256" key="2">
    <source>
        <dbReference type="ARBA" id="ARBA00023125"/>
    </source>
</evidence>
<keyword evidence="2" id="KW-0238">DNA-binding</keyword>
<dbReference type="GO" id="GO:0003700">
    <property type="term" value="F:DNA-binding transcription factor activity"/>
    <property type="evidence" value="ECO:0007669"/>
    <property type="project" value="InterPro"/>
</dbReference>
<dbReference type="PANTHER" id="PTHR43280">
    <property type="entry name" value="ARAC-FAMILY TRANSCRIPTIONAL REGULATOR"/>
    <property type="match status" value="1"/>
</dbReference>
<protein>
    <recommendedName>
        <fullName evidence="4">HTH araC/xylS-type domain-containing protein</fullName>
    </recommendedName>
</protein>
<evidence type="ECO:0000313" key="6">
    <source>
        <dbReference type="Proteomes" id="UP000018901"/>
    </source>
</evidence>
<dbReference type="eggNOG" id="COG2207">
    <property type="taxonomic scope" value="Bacteria"/>
</dbReference>
<dbReference type="PROSITE" id="PS01124">
    <property type="entry name" value="HTH_ARAC_FAMILY_2"/>
    <property type="match status" value="1"/>
</dbReference>
<evidence type="ECO:0000313" key="5">
    <source>
        <dbReference type="EMBL" id="AHF13914.1"/>
    </source>
</evidence>
<evidence type="ECO:0000256" key="3">
    <source>
        <dbReference type="ARBA" id="ARBA00023163"/>
    </source>
</evidence>
<evidence type="ECO:0000256" key="1">
    <source>
        <dbReference type="ARBA" id="ARBA00023015"/>
    </source>
</evidence>
<name>W0EXI7_9BACT</name>
<dbReference type="SUPFAM" id="SSF46689">
    <property type="entry name" value="Homeodomain-like"/>
    <property type="match status" value="1"/>
</dbReference>
<keyword evidence="1" id="KW-0805">Transcription regulation</keyword>
<accession>W0EXI7</accession>
<keyword evidence="3" id="KW-0804">Transcription</keyword>
<dbReference type="PATRIC" id="fig|880074.11.peg.2079"/>
<dbReference type="InterPro" id="IPR018060">
    <property type="entry name" value="HTH_AraC"/>
</dbReference>
<dbReference type="STRING" id="880074.BARVI_10015"/>
<dbReference type="PANTHER" id="PTHR43280:SF32">
    <property type="entry name" value="TRANSCRIPTIONAL REGULATORY PROTEIN"/>
    <property type="match status" value="1"/>
</dbReference>
<dbReference type="Gene3D" id="1.10.10.60">
    <property type="entry name" value="Homeodomain-like"/>
    <property type="match status" value="1"/>
</dbReference>
<dbReference type="InterPro" id="IPR009057">
    <property type="entry name" value="Homeodomain-like_sf"/>
</dbReference>
<dbReference type="HOGENOM" id="CLU_000445_88_2_10"/>
<dbReference type="EMBL" id="CP007034">
    <property type="protein sequence ID" value="AHF13914.1"/>
    <property type="molecule type" value="Genomic_DNA"/>
</dbReference>
<dbReference type="SMART" id="SM00342">
    <property type="entry name" value="HTH_ARAC"/>
    <property type="match status" value="1"/>
</dbReference>
<keyword evidence="6" id="KW-1185">Reference proteome</keyword>
<organism evidence="5 6">
    <name type="scientific">Barnesiella viscericola DSM 18177</name>
    <dbReference type="NCBI Taxonomy" id="880074"/>
    <lineage>
        <taxon>Bacteria</taxon>
        <taxon>Pseudomonadati</taxon>
        <taxon>Bacteroidota</taxon>
        <taxon>Bacteroidia</taxon>
        <taxon>Bacteroidales</taxon>
        <taxon>Barnesiellaceae</taxon>
        <taxon>Barnesiella</taxon>
    </lineage>
</organism>
<dbReference type="AlphaFoldDB" id="W0EXI7"/>
<sequence length="325" mass="37610">MFIIQIGIFALENHHEIMSQNSTLNPLNLNMLPFNKRACVYRDEIFMSDNFDEPYDLAILSNDPQILNFISSPYPFKIQFAMMLLCLDGYMRVNLNLNEYVLQRNCIQIVIPGTIGQCIEISPDCRMAIMAFAQINNLPEGNSQSALIVRKYLIDNTILRLSDSEMDEMIGLYHHMHQKIRQPEGVFTHEILNGYIQIFYYNLCQLMSPYIEQKDTQYVSRKKQIFDQFIALLKQHCTAERRIGFYADKLCITPKYLSQVVFDISGNHAGDWIRDYVILEAKALLKCGKYNVQQVSDLLNFANQSFFGSYFKKAVGCSPSVYQDS</sequence>
<dbReference type="KEGG" id="bvs:BARVI_10015"/>
<reference evidence="5 6" key="1">
    <citation type="submission" date="2013-12" db="EMBL/GenBank/DDBJ databases">
        <authorList>
            <consortium name="DOE Joint Genome Institute"/>
            <person name="Eisen J."/>
            <person name="Huntemann M."/>
            <person name="Han J."/>
            <person name="Chen A."/>
            <person name="Kyrpides N."/>
            <person name="Mavromatis K."/>
            <person name="Markowitz V."/>
            <person name="Palaniappan K."/>
            <person name="Ivanova N."/>
            <person name="Schaumberg A."/>
            <person name="Pati A."/>
            <person name="Liolios K."/>
            <person name="Nordberg H.P."/>
            <person name="Cantor M.N."/>
            <person name="Hua S.X."/>
            <person name="Woyke T."/>
        </authorList>
    </citation>
    <scope>NUCLEOTIDE SEQUENCE [LARGE SCALE GENOMIC DNA]</scope>
    <source>
        <strain evidence="6">DSM 18177</strain>
    </source>
</reference>
<feature type="domain" description="HTH araC/xylS-type" evidence="4">
    <location>
        <begin position="227"/>
        <end position="325"/>
    </location>
</feature>
<evidence type="ECO:0000259" key="4">
    <source>
        <dbReference type="PROSITE" id="PS01124"/>
    </source>
</evidence>
<proteinExistence type="predicted"/>
<dbReference type="Proteomes" id="UP000018901">
    <property type="component" value="Chromosome"/>
</dbReference>